<dbReference type="InterPro" id="IPR029063">
    <property type="entry name" value="SAM-dependent_MTases_sf"/>
</dbReference>
<gene>
    <name evidence="4" type="ORF">SAMN05192557_0507</name>
</gene>
<sequence length="204" mass="22991">MSILNYCAKLNEQNEMFPSVFDYAQEHKVPIIDADSLNVLKHQLRLMNRKRILEIGTAIGYSGLHMLSVADDIHLTTIEKDKTLHDIAVENFKTHGALSRVNAICMDAKEIDPDALGHFDMLFIDASKANNQFFFEKFEPLLDESGIIIVDNILARGLVIEDEITNKNLNKMVKKVDAFNQFVATSEFHASFLPVGDGLLIISR</sequence>
<keyword evidence="5" id="KW-1185">Reference proteome</keyword>
<evidence type="ECO:0000256" key="2">
    <source>
        <dbReference type="ARBA" id="ARBA00022679"/>
    </source>
</evidence>
<dbReference type="Gene3D" id="3.40.50.150">
    <property type="entry name" value="Vaccinia Virus protein VP39"/>
    <property type="match status" value="1"/>
</dbReference>
<dbReference type="AlphaFoldDB" id="A0A662Z1Q3"/>
<dbReference type="CDD" id="cd02440">
    <property type="entry name" value="AdoMet_MTases"/>
    <property type="match status" value="1"/>
</dbReference>
<proteinExistence type="predicted"/>
<dbReference type="SUPFAM" id="SSF53335">
    <property type="entry name" value="S-adenosyl-L-methionine-dependent methyltransferases"/>
    <property type="match status" value="1"/>
</dbReference>
<dbReference type="EMBL" id="FOIT01000001">
    <property type="protein sequence ID" value="SEV85490.1"/>
    <property type="molecule type" value="Genomic_DNA"/>
</dbReference>
<keyword evidence="1 4" id="KW-0489">Methyltransferase</keyword>
<evidence type="ECO:0000313" key="5">
    <source>
        <dbReference type="Proteomes" id="UP000243605"/>
    </source>
</evidence>
<dbReference type="PROSITE" id="PS51682">
    <property type="entry name" value="SAM_OMT_I"/>
    <property type="match status" value="1"/>
</dbReference>
<dbReference type="Proteomes" id="UP000243605">
    <property type="component" value="Unassembled WGS sequence"/>
</dbReference>
<keyword evidence="2 4" id="KW-0808">Transferase</keyword>
<dbReference type="GO" id="GO:0032259">
    <property type="term" value="P:methylation"/>
    <property type="evidence" value="ECO:0007669"/>
    <property type="project" value="UniProtKB-KW"/>
</dbReference>
<organism evidence="4 5">
    <name type="scientific">Aliicoccus persicus</name>
    <dbReference type="NCBI Taxonomy" id="930138"/>
    <lineage>
        <taxon>Bacteria</taxon>
        <taxon>Bacillati</taxon>
        <taxon>Bacillota</taxon>
        <taxon>Bacilli</taxon>
        <taxon>Bacillales</taxon>
        <taxon>Staphylococcaceae</taxon>
        <taxon>Aliicoccus</taxon>
    </lineage>
</organism>
<evidence type="ECO:0000256" key="1">
    <source>
        <dbReference type="ARBA" id="ARBA00022603"/>
    </source>
</evidence>
<dbReference type="Pfam" id="PF01596">
    <property type="entry name" value="Methyltransf_3"/>
    <property type="match status" value="1"/>
</dbReference>
<dbReference type="GO" id="GO:0008757">
    <property type="term" value="F:S-adenosylmethionine-dependent methyltransferase activity"/>
    <property type="evidence" value="ECO:0007669"/>
    <property type="project" value="TreeGrafter"/>
</dbReference>
<evidence type="ECO:0000313" key="4">
    <source>
        <dbReference type="EMBL" id="SEV85490.1"/>
    </source>
</evidence>
<dbReference type="GO" id="GO:0008171">
    <property type="term" value="F:O-methyltransferase activity"/>
    <property type="evidence" value="ECO:0007669"/>
    <property type="project" value="InterPro"/>
</dbReference>
<protein>
    <submittedName>
        <fullName evidence="4">Predicted O-methyltransferase YrrM</fullName>
    </submittedName>
</protein>
<dbReference type="InterPro" id="IPR050362">
    <property type="entry name" value="Cation-dep_OMT"/>
</dbReference>
<evidence type="ECO:0000256" key="3">
    <source>
        <dbReference type="ARBA" id="ARBA00022691"/>
    </source>
</evidence>
<name>A0A662Z1Q3_9STAP</name>
<keyword evidence="3" id="KW-0949">S-adenosyl-L-methionine</keyword>
<dbReference type="InterPro" id="IPR002935">
    <property type="entry name" value="SAM_O-MeTrfase"/>
</dbReference>
<dbReference type="PANTHER" id="PTHR10509:SF14">
    <property type="entry name" value="CAFFEOYL-COA O-METHYLTRANSFERASE 3-RELATED"/>
    <property type="match status" value="1"/>
</dbReference>
<reference evidence="4 5" key="1">
    <citation type="submission" date="2016-10" db="EMBL/GenBank/DDBJ databases">
        <authorList>
            <person name="Varghese N."/>
            <person name="Submissions S."/>
        </authorList>
    </citation>
    <scope>NUCLEOTIDE SEQUENCE [LARGE SCALE GENOMIC DNA]</scope>
    <source>
        <strain evidence="4 5">IBRC-M10081</strain>
    </source>
</reference>
<dbReference type="PANTHER" id="PTHR10509">
    <property type="entry name" value="O-METHYLTRANSFERASE-RELATED"/>
    <property type="match status" value="1"/>
</dbReference>
<accession>A0A662Z1Q3</accession>